<dbReference type="GO" id="GO:0016020">
    <property type="term" value="C:membrane"/>
    <property type="evidence" value="ECO:0007669"/>
    <property type="project" value="InterPro"/>
</dbReference>
<dbReference type="Gene3D" id="3.30.450.20">
    <property type="entry name" value="PAS domain"/>
    <property type="match status" value="2"/>
</dbReference>
<feature type="transmembrane region" description="Helical" evidence="6">
    <location>
        <begin position="318"/>
        <end position="340"/>
    </location>
</feature>
<dbReference type="Proteomes" id="UP000546162">
    <property type="component" value="Unassembled WGS sequence"/>
</dbReference>
<keyword evidence="1 6" id="KW-0812">Transmembrane</keyword>
<dbReference type="InterPro" id="IPR004090">
    <property type="entry name" value="Chemotax_Me-accpt_rcpt"/>
</dbReference>
<dbReference type="RefSeq" id="WP_185040666.1">
    <property type="nucleotide sequence ID" value="NZ_BOMR01000087.1"/>
</dbReference>
<keyword evidence="10" id="KW-1185">Reference proteome</keyword>
<evidence type="ECO:0000256" key="5">
    <source>
        <dbReference type="PROSITE-ProRule" id="PRU00284"/>
    </source>
</evidence>
<evidence type="ECO:0000256" key="1">
    <source>
        <dbReference type="ARBA" id="ARBA00022692"/>
    </source>
</evidence>
<comment type="similarity">
    <text evidence="4">Belongs to the methyl-accepting chemotaxis (MCP) protein family.</text>
</comment>
<proteinExistence type="inferred from homology"/>
<dbReference type="PANTHER" id="PTHR32089:SF112">
    <property type="entry name" value="LYSOZYME-LIKE PROTEIN-RELATED"/>
    <property type="match status" value="1"/>
</dbReference>
<dbReference type="EMBL" id="JACHNB010000001">
    <property type="protein sequence ID" value="MBB4740237.1"/>
    <property type="molecule type" value="Genomic_DNA"/>
</dbReference>
<name>A0A7W7M7T8_9ACTN</name>
<feature type="transmembrane region" description="Helical" evidence="6">
    <location>
        <begin position="12"/>
        <end position="31"/>
    </location>
</feature>
<keyword evidence="3 5" id="KW-0807">Transducer</keyword>
<keyword evidence="6" id="KW-0472">Membrane</keyword>
<dbReference type="PANTHER" id="PTHR32089">
    <property type="entry name" value="METHYL-ACCEPTING CHEMOTAXIS PROTEIN MCPB"/>
    <property type="match status" value="1"/>
</dbReference>
<dbReference type="Pfam" id="PF22673">
    <property type="entry name" value="MCP-like_PDC_1"/>
    <property type="match status" value="1"/>
</dbReference>
<dbReference type="Pfam" id="PF00015">
    <property type="entry name" value="MCPsignal"/>
    <property type="match status" value="1"/>
</dbReference>
<comment type="caution">
    <text evidence="9">The sequence shown here is derived from an EMBL/GenBank/DDBJ whole genome shotgun (WGS) entry which is preliminary data.</text>
</comment>
<feature type="domain" description="HAMP" evidence="8">
    <location>
        <begin position="337"/>
        <end position="391"/>
    </location>
</feature>
<dbReference type="SMART" id="SM00283">
    <property type="entry name" value="MA"/>
    <property type="match status" value="1"/>
</dbReference>
<evidence type="ECO:0000313" key="9">
    <source>
        <dbReference type="EMBL" id="MBB4740237.1"/>
    </source>
</evidence>
<keyword evidence="2 6" id="KW-1133">Transmembrane helix</keyword>
<evidence type="ECO:0000256" key="3">
    <source>
        <dbReference type="ARBA" id="ARBA00023224"/>
    </source>
</evidence>
<evidence type="ECO:0000259" key="8">
    <source>
        <dbReference type="PROSITE" id="PS50885"/>
    </source>
</evidence>
<dbReference type="GO" id="GO:0006935">
    <property type="term" value="P:chemotaxis"/>
    <property type="evidence" value="ECO:0007669"/>
    <property type="project" value="InterPro"/>
</dbReference>
<dbReference type="Pfam" id="PF00672">
    <property type="entry name" value="HAMP"/>
    <property type="match status" value="1"/>
</dbReference>
<dbReference type="PRINTS" id="PR00260">
    <property type="entry name" value="CHEMTRNSDUCR"/>
</dbReference>
<dbReference type="SMART" id="SM00304">
    <property type="entry name" value="HAMP"/>
    <property type="match status" value="1"/>
</dbReference>
<dbReference type="CDD" id="cd12913">
    <property type="entry name" value="PDC1_MCP_like"/>
    <property type="match status" value="1"/>
</dbReference>
<accession>A0A7W7M7T8</accession>
<dbReference type="GO" id="GO:0007165">
    <property type="term" value="P:signal transduction"/>
    <property type="evidence" value="ECO:0007669"/>
    <property type="project" value="UniProtKB-KW"/>
</dbReference>
<sequence>MRLPRLTIKLRLIICVALLTGLSLLLVATYITRHNMSEARRTGLAFAQETAARNAADVQERLTAGMRTARDLARALPAVAATGGGRRTANAELRSVLAGHPDYLAVWTAWEPDAFDGRDRRYRSRDASHDATGRFVPYWFRDGETIKVAPLTDYDKPGAGDYYLIAQQSGTEKVVEPYHYNVGGTDVLMTSMVAPIIRDGATVGVAGIDMQLDGLTPLIAAIKPFGTGSAELTSTGGLLVAGADGGTPGEAADAGVVALAGQAASAGKAVQQVLGGDDERVRIAVPVRLGAVDTWSLIVTVPTATILADAVAAQHTSMWITLVAVLLAAAIALVVARSVVRPIDRLRDRMAQIADGEGDLTQRATVLRDDEAGQLAQAFNRFVEKVAVTVRGIAGSADQVRAAADRLSATTARLGADAAQVSGKSGTAADATQTVNEGVQSVAAGSEEMSASIAEIASSAAKAAGVANDARTVAESTNGQVAELGTATEEIGDVVRLITSIAEQTNLLALNATIEAARAGEMGKGFAVVAGEVKELAQQTAQATEQITNRITAIQAISGAAAAAITEIVQVIATIGDYTTSIASAVEEQTATTTEMSRGVAEAAGNTGLVSEAIADVATVAQKASENARDAQSAAADLTRLAGEMTALVNTFRY</sequence>
<evidence type="ECO:0000256" key="6">
    <source>
        <dbReference type="SAM" id="Phobius"/>
    </source>
</evidence>
<gene>
    <name evidence="9" type="ORF">BJY16_003696</name>
</gene>
<dbReference type="PROSITE" id="PS50111">
    <property type="entry name" value="CHEMOTAXIS_TRANSDUC_2"/>
    <property type="match status" value="1"/>
</dbReference>
<protein>
    <submittedName>
        <fullName evidence="9">Methyl-accepting chemotaxis protein</fullName>
    </submittedName>
</protein>
<evidence type="ECO:0000256" key="4">
    <source>
        <dbReference type="ARBA" id="ARBA00029447"/>
    </source>
</evidence>
<dbReference type="InterPro" id="IPR003660">
    <property type="entry name" value="HAMP_dom"/>
</dbReference>
<dbReference type="InterPro" id="IPR004089">
    <property type="entry name" value="MCPsignal_dom"/>
</dbReference>
<evidence type="ECO:0000259" key="7">
    <source>
        <dbReference type="PROSITE" id="PS50111"/>
    </source>
</evidence>
<evidence type="ECO:0000313" key="10">
    <source>
        <dbReference type="Proteomes" id="UP000546162"/>
    </source>
</evidence>
<dbReference type="SUPFAM" id="SSF58104">
    <property type="entry name" value="Methyl-accepting chemotaxis protein (MCP) signaling domain"/>
    <property type="match status" value="1"/>
</dbReference>
<reference evidence="9 10" key="1">
    <citation type="submission" date="2020-08" db="EMBL/GenBank/DDBJ databases">
        <title>Sequencing the genomes of 1000 actinobacteria strains.</title>
        <authorList>
            <person name="Klenk H.-P."/>
        </authorList>
    </citation>
    <scope>NUCLEOTIDE SEQUENCE [LARGE SCALE GENOMIC DNA]</scope>
    <source>
        <strain evidence="9 10">DSM 45809</strain>
    </source>
</reference>
<dbReference type="Gene3D" id="1.10.287.950">
    <property type="entry name" value="Methyl-accepting chemotaxis protein"/>
    <property type="match status" value="1"/>
</dbReference>
<organism evidence="9 10">
    <name type="scientific">Actinoplanes octamycinicus</name>
    <dbReference type="NCBI Taxonomy" id="135948"/>
    <lineage>
        <taxon>Bacteria</taxon>
        <taxon>Bacillati</taxon>
        <taxon>Actinomycetota</taxon>
        <taxon>Actinomycetes</taxon>
        <taxon>Micromonosporales</taxon>
        <taxon>Micromonosporaceae</taxon>
        <taxon>Actinoplanes</taxon>
    </lineage>
</organism>
<evidence type="ECO:0000256" key="2">
    <source>
        <dbReference type="ARBA" id="ARBA00022989"/>
    </source>
</evidence>
<dbReference type="CDD" id="cd06225">
    <property type="entry name" value="HAMP"/>
    <property type="match status" value="1"/>
</dbReference>
<dbReference type="AlphaFoldDB" id="A0A7W7M7T8"/>
<dbReference type="GO" id="GO:0004888">
    <property type="term" value="F:transmembrane signaling receptor activity"/>
    <property type="evidence" value="ECO:0007669"/>
    <property type="project" value="InterPro"/>
</dbReference>
<feature type="domain" description="Methyl-accepting transducer" evidence="7">
    <location>
        <begin position="403"/>
        <end position="639"/>
    </location>
</feature>
<dbReference type="PROSITE" id="PS50885">
    <property type="entry name" value="HAMP"/>
    <property type="match status" value="1"/>
</dbReference>